<organism evidence="2 3">
    <name type="scientific">Flammeovirga pacifica</name>
    <dbReference type="NCBI Taxonomy" id="915059"/>
    <lineage>
        <taxon>Bacteria</taxon>
        <taxon>Pseudomonadati</taxon>
        <taxon>Bacteroidota</taxon>
        <taxon>Cytophagia</taxon>
        <taxon>Cytophagales</taxon>
        <taxon>Flammeovirgaceae</taxon>
        <taxon>Flammeovirga</taxon>
    </lineage>
</organism>
<reference evidence="2 3" key="1">
    <citation type="journal article" date="2012" name="Int. J. Syst. Evol. Microbiol.">
        <title>Flammeovirga pacifica sp. nov., isolated from deep-sea sediment.</title>
        <authorList>
            <person name="Xu H."/>
            <person name="Fu Y."/>
            <person name="Yang N."/>
            <person name="Ding Z."/>
            <person name="Lai Q."/>
            <person name="Zeng R."/>
        </authorList>
    </citation>
    <scope>NUCLEOTIDE SEQUENCE [LARGE SCALE GENOMIC DNA]</scope>
    <source>
        <strain evidence="3">DSM 24597 / LMG 26175 / WPAGA1</strain>
    </source>
</reference>
<dbReference type="EMBL" id="JRYR02000001">
    <property type="protein sequence ID" value="OHX66360.1"/>
    <property type="molecule type" value="Genomic_DNA"/>
</dbReference>
<dbReference type="STRING" id="915059.NH26_08345"/>
<comment type="caution">
    <text evidence="2">The sequence shown here is derived from an EMBL/GenBank/DDBJ whole genome shotgun (WGS) entry which is preliminary data.</text>
</comment>
<dbReference type="InterPro" id="IPR007484">
    <property type="entry name" value="Peptidase_M28"/>
</dbReference>
<sequence length="438" mass="49413">MRIVQTISSLLILFIILPTSVYSQISTGRTKEIIDTLSSDALRGRYAGSDGERLTTEYIKTEFEKYGLVPAGDEGSYFQNINKFGVELISESLLLNKKAVSTSDFFIDTDRSDWMLKKAKSLKVITLGEEDDFKDQRESLIKTTEPTLVWVQGDMNQQQMSQLKIKLSNKENYLDQLDGTRNIIWVKDQPEVRQKFKKIKLSFQQKTHQIVMRNVMAKIEGNGPRAKEVVMIGAHHDHIGILQQIQGDSIANGADDNASGVSAVLQLAEYFGKRRIKYPRTILFVTFTAEELGLIGSDYMANHMSDEELKNIVALINIEMIGKPSVNGKRKAYITGYDKSTLGAQMAETVLKNRINFKLFADPYEDLDLFMRSDNAPFAVRGVIAHTVSSTDIDFDTYYHTVNDEAETLNYQNIVDVIKGLSVAIEPIVRGRITPKLK</sequence>
<dbReference type="PANTHER" id="PTHR12147:SF26">
    <property type="entry name" value="PEPTIDASE M28 DOMAIN-CONTAINING PROTEIN"/>
    <property type="match status" value="1"/>
</dbReference>
<dbReference type="RefSeq" id="WP_052432077.1">
    <property type="nucleotide sequence ID" value="NZ_JRYR02000001.1"/>
</dbReference>
<dbReference type="OrthoDB" id="844214at2"/>
<dbReference type="AlphaFoldDB" id="A0A1S1YZD4"/>
<dbReference type="GO" id="GO:0008235">
    <property type="term" value="F:metalloexopeptidase activity"/>
    <property type="evidence" value="ECO:0007669"/>
    <property type="project" value="InterPro"/>
</dbReference>
<evidence type="ECO:0000259" key="1">
    <source>
        <dbReference type="Pfam" id="PF04389"/>
    </source>
</evidence>
<dbReference type="InterPro" id="IPR045175">
    <property type="entry name" value="M28_fam"/>
</dbReference>
<keyword evidence="3" id="KW-1185">Reference proteome</keyword>
<gene>
    <name evidence="2" type="ORF">NH26_08345</name>
</gene>
<dbReference type="GO" id="GO:0006508">
    <property type="term" value="P:proteolysis"/>
    <property type="evidence" value="ECO:0007669"/>
    <property type="project" value="InterPro"/>
</dbReference>
<dbReference type="Proteomes" id="UP000179797">
    <property type="component" value="Unassembled WGS sequence"/>
</dbReference>
<evidence type="ECO:0000313" key="3">
    <source>
        <dbReference type="Proteomes" id="UP000179797"/>
    </source>
</evidence>
<evidence type="ECO:0000313" key="2">
    <source>
        <dbReference type="EMBL" id="OHX66360.1"/>
    </source>
</evidence>
<accession>A0A1S1YZD4</accession>
<proteinExistence type="predicted"/>
<dbReference type="SUPFAM" id="SSF53187">
    <property type="entry name" value="Zn-dependent exopeptidases"/>
    <property type="match status" value="1"/>
</dbReference>
<feature type="domain" description="Peptidase M28" evidence="1">
    <location>
        <begin position="214"/>
        <end position="417"/>
    </location>
</feature>
<dbReference type="PANTHER" id="PTHR12147">
    <property type="entry name" value="METALLOPEPTIDASE M28 FAMILY MEMBER"/>
    <property type="match status" value="1"/>
</dbReference>
<protein>
    <recommendedName>
        <fullName evidence="1">Peptidase M28 domain-containing protein</fullName>
    </recommendedName>
</protein>
<dbReference type="Pfam" id="PF04389">
    <property type="entry name" value="Peptidase_M28"/>
    <property type="match status" value="1"/>
</dbReference>
<dbReference type="Gene3D" id="3.40.630.10">
    <property type="entry name" value="Zn peptidases"/>
    <property type="match status" value="2"/>
</dbReference>
<name>A0A1S1YZD4_FLAPC</name>